<reference evidence="1 2" key="1">
    <citation type="journal article" date="2016" name="PLoS Pathog.">
        <title>Biosynthesis of antibiotic leucinostatins in bio-control fungus Purpureocillium lilacinum and their inhibition on phytophthora revealed by genome mining.</title>
        <authorList>
            <person name="Wang G."/>
            <person name="Liu Z."/>
            <person name="Lin R."/>
            <person name="Li E."/>
            <person name="Mao Z."/>
            <person name="Ling J."/>
            <person name="Yang Y."/>
            <person name="Yin W.B."/>
            <person name="Xie B."/>
        </authorList>
    </citation>
    <scope>NUCLEOTIDE SEQUENCE [LARGE SCALE GENOMIC DNA]</scope>
    <source>
        <strain evidence="1">170</strain>
    </source>
</reference>
<dbReference type="AlphaFoldDB" id="A0A219AS18"/>
<dbReference type="GeneID" id="33937399"/>
<dbReference type="Proteomes" id="UP000078397">
    <property type="component" value="Unassembled WGS sequence"/>
</dbReference>
<evidence type="ECO:0000313" key="1">
    <source>
        <dbReference type="EMBL" id="OWT43566.1"/>
    </source>
</evidence>
<comment type="caution">
    <text evidence="1">The sequence shown here is derived from an EMBL/GenBank/DDBJ whole genome shotgun (WGS) entry which is preliminary data.</text>
</comment>
<proteinExistence type="predicted"/>
<dbReference type="KEGG" id="pchm:VFPPC_18707"/>
<name>A0A219AS18_METCM</name>
<sequence length="149" mass="16514">MRVRRKKCLDHTTGRRRYQYQYPSSSGPAWFLPGKVRPSSNCAMRLCPPASPSGQCNNTACTCLSDCTVAVPFNIDVCGAWRFDGSVFACCGACSWIELESKSEMSWYSSIAVQPTSPHSVPTSRICLCLCLCQGQRRIFCRTSCNCSE</sequence>
<evidence type="ECO:0000313" key="2">
    <source>
        <dbReference type="Proteomes" id="UP000078397"/>
    </source>
</evidence>
<dbReference type="EMBL" id="LSBJ02000001">
    <property type="protein sequence ID" value="OWT43566.1"/>
    <property type="molecule type" value="Genomic_DNA"/>
</dbReference>
<keyword evidence="2" id="KW-1185">Reference proteome</keyword>
<gene>
    <name evidence="1" type="ORF">VFPPC_18707</name>
</gene>
<accession>A0A219AS18</accession>
<organism evidence="1 2">
    <name type="scientific">Pochonia chlamydosporia 170</name>
    <dbReference type="NCBI Taxonomy" id="1380566"/>
    <lineage>
        <taxon>Eukaryota</taxon>
        <taxon>Fungi</taxon>
        <taxon>Dikarya</taxon>
        <taxon>Ascomycota</taxon>
        <taxon>Pezizomycotina</taxon>
        <taxon>Sordariomycetes</taxon>
        <taxon>Hypocreomycetidae</taxon>
        <taxon>Hypocreales</taxon>
        <taxon>Clavicipitaceae</taxon>
        <taxon>Pochonia</taxon>
    </lineage>
</organism>
<dbReference type="RefSeq" id="XP_022285978.1">
    <property type="nucleotide sequence ID" value="XM_022430278.1"/>
</dbReference>
<protein>
    <submittedName>
        <fullName evidence="1">Uncharacterized protein</fullName>
    </submittedName>
</protein>